<evidence type="ECO:0000256" key="1">
    <source>
        <dbReference type="ARBA" id="ARBA00010218"/>
    </source>
</evidence>
<dbReference type="AlphaFoldDB" id="A0AAV8U5S6"/>
<sequence>MEIVGENSLSKKPVIVRVKDKSNHSAIDAFWLEINERPLKRPLLDFEKLSINGGSEELKTRKVFVQHVETVSSSDAILDVIQLFVSKSVDSVEGNPKCDERKRTFKKIDKHGELLTKAKQNQELLAKNARFEQIWSPLHDMCHFYDVARVDVEEKLKEQHKHDDIVVELEDQRILCSYLPLLREFIPSAAEEIESDMHTYLSEQDDYVYDYYTVKDGKDICDRGASMLYVPSSVQVEDEDFYDGLDDESEFDSEDSNVEAHLRNEYPDETSDEEEEVGSSTSSNESEEQESDSCSTKSNEIEDLRHHLSLVEDPLYDEV</sequence>
<feature type="region of interest" description="Disordered" evidence="2">
    <location>
        <begin position="248"/>
        <end position="319"/>
    </location>
</feature>
<feature type="compositionally biased region" description="Acidic residues" evidence="2">
    <location>
        <begin position="248"/>
        <end position="257"/>
    </location>
</feature>
<reference evidence="4 5" key="1">
    <citation type="submission" date="2021-09" db="EMBL/GenBank/DDBJ databases">
        <title>Genomic insights and catalytic innovation underlie evolution of tropane alkaloids biosynthesis.</title>
        <authorList>
            <person name="Wang Y.-J."/>
            <person name="Tian T."/>
            <person name="Huang J.-P."/>
            <person name="Huang S.-X."/>
        </authorList>
    </citation>
    <scope>NUCLEOTIDE SEQUENCE [LARGE SCALE GENOMIC DNA]</scope>
    <source>
        <strain evidence="4">KIB-2018</strain>
        <tissue evidence="4">Leaf</tissue>
    </source>
</reference>
<comment type="caution">
    <text evidence="4">The sequence shown here is derived from an EMBL/GenBank/DDBJ whole genome shotgun (WGS) entry which is preliminary data.</text>
</comment>
<name>A0AAV8U5S6_9ROSI</name>
<keyword evidence="5" id="KW-1185">Reference proteome</keyword>
<protein>
    <recommendedName>
        <fullName evidence="3">Transcription factor Iwr1 domain-containing protein</fullName>
    </recommendedName>
</protein>
<accession>A0AAV8U5S6</accession>
<dbReference type="Proteomes" id="UP001159364">
    <property type="component" value="Linkage Group LG01"/>
</dbReference>
<feature type="compositionally biased region" description="Acidic residues" evidence="2">
    <location>
        <begin position="267"/>
        <end position="277"/>
    </location>
</feature>
<dbReference type="InterPro" id="IPR013883">
    <property type="entry name" value="TF_Iwr1_dom"/>
</dbReference>
<gene>
    <name evidence="4" type="ORF">K2173_009672</name>
</gene>
<dbReference type="Pfam" id="PF08574">
    <property type="entry name" value="Iwr1"/>
    <property type="match status" value="1"/>
</dbReference>
<dbReference type="PANTHER" id="PTHR31934:SF2">
    <property type="entry name" value="RNA-DIRECTED DNA METHYLATION 4"/>
    <property type="match status" value="1"/>
</dbReference>
<feature type="compositionally biased region" description="Basic and acidic residues" evidence="2">
    <location>
        <begin position="299"/>
        <end position="310"/>
    </location>
</feature>
<proteinExistence type="inferred from homology"/>
<dbReference type="EMBL" id="JAIWQS010000001">
    <property type="protein sequence ID" value="KAJ8774241.1"/>
    <property type="molecule type" value="Genomic_DNA"/>
</dbReference>
<evidence type="ECO:0000313" key="4">
    <source>
        <dbReference type="EMBL" id="KAJ8774241.1"/>
    </source>
</evidence>
<dbReference type="PANTHER" id="PTHR31934">
    <property type="entry name" value="ALPHA/BETA-HYDROLASES SUPERFAMILY PROTEIN"/>
    <property type="match status" value="1"/>
</dbReference>
<evidence type="ECO:0000313" key="5">
    <source>
        <dbReference type="Proteomes" id="UP001159364"/>
    </source>
</evidence>
<feature type="domain" description="Transcription factor Iwr1" evidence="3">
    <location>
        <begin position="205"/>
        <end position="269"/>
    </location>
</feature>
<comment type="similarity">
    <text evidence="1">Belongs to the IWR1/SLC7A6OS family.</text>
</comment>
<evidence type="ECO:0000256" key="2">
    <source>
        <dbReference type="SAM" id="MobiDB-lite"/>
    </source>
</evidence>
<organism evidence="4 5">
    <name type="scientific">Erythroxylum novogranatense</name>
    <dbReference type="NCBI Taxonomy" id="1862640"/>
    <lineage>
        <taxon>Eukaryota</taxon>
        <taxon>Viridiplantae</taxon>
        <taxon>Streptophyta</taxon>
        <taxon>Embryophyta</taxon>
        <taxon>Tracheophyta</taxon>
        <taxon>Spermatophyta</taxon>
        <taxon>Magnoliopsida</taxon>
        <taxon>eudicotyledons</taxon>
        <taxon>Gunneridae</taxon>
        <taxon>Pentapetalae</taxon>
        <taxon>rosids</taxon>
        <taxon>fabids</taxon>
        <taxon>Malpighiales</taxon>
        <taxon>Erythroxylaceae</taxon>
        <taxon>Erythroxylum</taxon>
    </lineage>
</organism>
<evidence type="ECO:0000259" key="3">
    <source>
        <dbReference type="Pfam" id="PF08574"/>
    </source>
</evidence>